<dbReference type="RefSeq" id="WP_122905301.1">
    <property type="nucleotide sequence ID" value="NZ_RHHS01000032.1"/>
</dbReference>
<dbReference type="AlphaFoldDB" id="A0A3M8AXA9"/>
<feature type="transmembrane region" description="Helical" evidence="6">
    <location>
        <begin position="177"/>
        <end position="194"/>
    </location>
</feature>
<name>A0A3M8AXA9_9BACL</name>
<evidence type="ECO:0000256" key="1">
    <source>
        <dbReference type="ARBA" id="ARBA00004651"/>
    </source>
</evidence>
<protein>
    <submittedName>
        <fullName evidence="7">Flippase</fullName>
    </submittedName>
</protein>
<evidence type="ECO:0000256" key="2">
    <source>
        <dbReference type="ARBA" id="ARBA00022475"/>
    </source>
</evidence>
<keyword evidence="2" id="KW-1003">Cell membrane</keyword>
<comment type="caution">
    <text evidence="7">The sequence shown here is derived from an EMBL/GenBank/DDBJ whole genome shotgun (WGS) entry which is preliminary data.</text>
</comment>
<evidence type="ECO:0000313" key="7">
    <source>
        <dbReference type="EMBL" id="RNB55808.1"/>
    </source>
</evidence>
<feature type="transmembrane region" description="Helical" evidence="6">
    <location>
        <begin position="200"/>
        <end position="218"/>
    </location>
</feature>
<dbReference type="PANTHER" id="PTHR30250:SF27">
    <property type="entry name" value="POLYSACCHARIDE BIOSYNTHESIS PROTEIN"/>
    <property type="match status" value="1"/>
</dbReference>
<feature type="transmembrane region" description="Helical" evidence="6">
    <location>
        <begin position="331"/>
        <end position="354"/>
    </location>
</feature>
<feature type="transmembrane region" description="Helical" evidence="6">
    <location>
        <begin position="29"/>
        <end position="49"/>
    </location>
</feature>
<feature type="transmembrane region" description="Helical" evidence="6">
    <location>
        <begin position="61"/>
        <end position="86"/>
    </location>
</feature>
<evidence type="ECO:0000313" key="8">
    <source>
        <dbReference type="Proteomes" id="UP000268829"/>
    </source>
</evidence>
<proteinExistence type="predicted"/>
<dbReference type="EMBL" id="RHHS01000032">
    <property type="protein sequence ID" value="RNB55808.1"/>
    <property type="molecule type" value="Genomic_DNA"/>
</dbReference>
<keyword evidence="5 6" id="KW-0472">Membrane</keyword>
<sequence length="473" mass="52316">MNALKLGWHKQLAKVCGNRDVREVLHGSLITFLLRLFGFVLLYTLQLFIAREYGAGNLGVYSLAITLLNIGMVLALFGTDTAMLRLLAEYRAQGALAKVRQLFGKVALWTFWPSLLLSLLFHLFAEHISHLVFAGELPAGTLRVIAWMLPFVSLGRLYASAFRALHRVTASVIVDTVGMRFLHLLFLLVALPLFTPTLQLLIGLFAAAVILNTLYGMGKWHFLSRDMRAGDQPLEQETGAAISFRSLCTLALPMYLSASMELVMSWTDTIMLGIFTNAETVGVYSVVLRLSMVTNFALISINTMLSPKFSEMYARGDLDGLRKMIAFANRLIFFASAPLNLLVAIFAAPLLALFGDSFAASSLVLVILCLGQFINFSSGSVIPLLTMTGHQKTSRNILVFSALLNLCGNGLLIPWLGITGAAIATAISLSCRDICASYWAYRYFGFRTWYIPFFPEKNSVLQRRRGHEEGGIR</sequence>
<dbReference type="InterPro" id="IPR002797">
    <property type="entry name" value="Polysacc_synth"/>
</dbReference>
<gene>
    <name evidence="7" type="ORF">EDM57_13730</name>
</gene>
<feature type="transmembrane region" description="Helical" evidence="6">
    <location>
        <begin position="145"/>
        <end position="165"/>
    </location>
</feature>
<keyword evidence="4 6" id="KW-1133">Transmembrane helix</keyword>
<dbReference type="CDD" id="cd13128">
    <property type="entry name" value="MATE_Wzx_like"/>
    <property type="match status" value="1"/>
</dbReference>
<dbReference type="OrthoDB" id="5240734at2"/>
<feature type="transmembrane region" description="Helical" evidence="6">
    <location>
        <begin position="360"/>
        <end position="385"/>
    </location>
</feature>
<feature type="transmembrane region" description="Helical" evidence="6">
    <location>
        <begin position="397"/>
        <end position="416"/>
    </location>
</feature>
<evidence type="ECO:0000256" key="6">
    <source>
        <dbReference type="SAM" id="Phobius"/>
    </source>
</evidence>
<evidence type="ECO:0000256" key="5">
    <source>
        <dbReference type="ARBA" id="ARBA00023136"/>
    </source>
</evidence>
<dbReference type="PANTHER" id="PTHR30250">
    <property type="entry name" value="PST FAMILY PREDICTED COLANIC ACID TRANSPORTER"/>
    <property type="match status" value="1"/>
</dbReference>
<keyword evidence="8" id="KW-1185">Reference proteome</keyword>
<evidence type="ECO:0000256" key="4">
    <source>
        <dbReference type="ARBA" id="ARBA00022989"/>
    </source>
</evidence>
<dbReference type="InterPro" id="IPR050833">
    <property type="entry name" value="Poly_Biosynth_Transport"/>
</dbReference>
<accession>A0A3M8AXA9</accession>
<feature type="transmembrane region" description="Helical" evidence="6">
    <location>
        <begin position="254"/>
        <end position="275"/>
    </location>
</feature>
<dbReference type="GO" id="GO:0005886">
    <property type="term" value="C:plasma membrane"/>
    <property type="evidence" value="ECO:0007669"/>
    <property type="project" value="UniProtKB-SubCell"/>
</dbReference>
<feature type="transmembrane region" description="Helical" evidence="6">
    <location>
        <begin position="106"/>
        <end position="125"/>
    </location>
</feature>
<evidence type="ECO:0000256" key="3">
    <source>
        <dbReference type="ARBA" id="ARBA00022692"/>
    </source>
</evidence>
<reference evidence="7 8" key="1">
    <citation type="submission" date="2018-10" db="EMBL/GenBank/DDBJ databases">
        <title>Phylogenomics of Brevibacillus.</title>
        <authorList>
            <person name="Dunlap C."/>
        </authorList>
    </citation>
    <scope>NUCLEOTIDE SEQUENCE [LARGE SCALE GENOMIC DNA]</scope>
    <source>
        <strain evidence="7 8">DSM 100115</strain>
    </source>
</reference>
<dbReference type="Pfam" id="PF01943">
    <property type="entry name" value="Polysacc_synt"/>
    <property type="match status" value="1"/>
</dbReference>
<dbReference type="Proteomes" id="UP000268829">
    <property type="component" value="Unassembled WGS sequence"/>
</dbReference>
<keyword evidence="3 6" id="KW-0812">Transmembrane</keyword>
<organism evidence="7 8">
    <name type="scientific">Brevibacillus gelatini</name>
    <dbReference type="NCBI Taxonomy" id="1655277"/>
    <lineage>
        <taxon>Bacteria</taxon>
        <taxon>Bacillati</taxon>
        <taxon>Bacillota</taxon>
        <taxon>Bacilli</taxon>
        <taxon>Bacillales</taxon>
        <taxon>Paenibacillaceae</taxon>
        <taxon>Brevibacillus</taxon>
    </lineage>
</organism>
<feature type="transmembrane region" description="Helical" evidence="6">
    <location>
        <begin position="281"/>
        <end position="305"/>
    </location>
</feature>
<comment type="subcellular location">
    <subcellularLocation>
        <location evidence="1">Cell membrane</location>
        <topology evidence="1">Multi-pass membrane protein</topology>
    </subcellularLocation>
</comment>